<dbReference type="InterPro" id="IPR017451">
    <property type="entry name" value="F-box-assoc_interact_dom"/>
</dbReference>
<proteinExistence type="predicted"/>
<dbReference type="PANTHER" id="PTHR31111:SF119">
    <property type="entry name" value="F-BOX DOMAIN-CONTAINING PROTEIN"/>
    <property type="match status" value="1"/>
</dbReference>
<dbReference type="AlphaFoldDB" id="V4LQC0"/>
<dbReference type="NCBIfam" id="TIGR01640">
    <property type="entry name" value="F_box_assoc_1"/>
    <property type="match status" value="1"/>
</dbReference>
<dbReference type="PANTHER" id="PTHR31111">
    <property type="entry name" value="BNAA05G37150D PROTEIN-RELATED"/>
    <property type="match status" value="1"/>
</dbReference>
<evidence type="ECO:0000313" key="3">
    <source>
        <dbReference type="EMBL" id="ESQ44682.1"/>
    </source>
</evidence>
<dbReference type="CDD" id="cd22157">
    <property type="entry name" value="F-box_AtFBW1-like"/>
    <property type="match status" value="1"/>
</dbReference>
<evidence type="ECO:0000313" key="4">
    <source>
        <dbReference type="Proteomes" id="UP000030689"/>
    </source>
</evidence>
<protein>
    <recommendedName>
        <fullName evidence="2">F-box domain-containing protein</fullName>
    </recommendedName>
</protein>
<dbReference type="InterPro" id="IPR013187">
    <property type="entry name" value="F-box-assoc_dom_typ3"/>
</dbReference>
<organism evidence="3 4">
    <name type="scientific">Eutrema salsugineum</name>
    <name type="common">Saltwater cress</name>
    <name type="synonym">Sisymbrium salsugineum</name>
    <dbReference type="NCBI Taxonomy" id="72664"/>
    <lineage>
        <taxon>Eukaryota</taxon>
        <taxon>Viridiplantae</taxon>
        <taxon>Streptophyta</taxon>
        <taxon>Embryophyta</taxon>
        <taxon>Tracheophyta</taxon>
        <taxon>Spermatophyta</taxon>
        <taxon>Magnoliopsida</taxon>
        <taxon>eudicotyledons</taxon>
        <taxon>Gunneridae</taxon>
        <taxon>Pentapetalae</taxon>
        <taxon>rosids</taxon>
        <taxon>malvids</taxon>
        <taxon>Brassicales</taxon>
        <taxon>Brassicaceae</taxon>
        <taxon>Eutremeae</taxon>
        <taxon>Eutrema</taxon>
    </lineage>
</organism>
<keyword evidence="4" id="KW-1185">Reference proteome</keyword>
<gene>
    <name evidence="3" type="ORF">EUTSA_v10003356mg</name>
</gene>
<dbReference type="EMBL" id="KI517441">
    <property type="protein sequence ID" value="ESQ44682.1"/>
    <property type="molecule type" value="Genomic_DNA"/>
</dbReference>
<evidence type="ECO:0000256" key="1">
    <source>
        <dbReference type="SAM" id="MobiDB-lite"/>
    </source>
</evidence>
<name>V4LQC0_EUTSA</name>
<dbReference type="InterPro" id="IPR001810">
    <property type="entry name" value="F-box_dom"/>
</dbReference>
<accession>V4LQC0</accession>
<dbReference type="SMART" id="SM00256">
    <property type="entry name" value="FBOX"/>
    <property type="match status" value="1"/>
</dbReference>
<feature type="compositionally biased region" description="Basic and acidic residues" evidence="1">
    <location>
        <begin position="10"/>
        <end position="20"/>
    </location>
</feature>
<dbReference type="KEGG" id="eus:EUTSA_v10003356mg"/>
<dbReference type="Gene3D" id="1.20.1280.50">
    <property type="match status" value="1"/>
</dbReference>
<feature type="region of interest" description="Disordered" evidence="1">
    <location>
        <begin position="1"/>
        <end position="30"/>
    </location>
</feature>
<dbReference type="Pfam" id="PF08268">
    <property type="entry name" value="FBA_3"/>
    <property type="match status" value="1"/>
</dbReference>
<dbReference type="Proteomes" id="UP000030689">
    <property type="component" value="Unassembled WGS sequence"/>
</dbReference>
<dbReference type="STRING" id="72664.V4LQC0"/>
<sequence>MEHPKKKKRTLEEQKKKDSSTEEEQLGYTRRRRKQLKSAWSFPLDLTTEILSRLPAGSVLRFRCVSKLWSSITTDPYFINLFETRPSPILILCYKKGTKLFVSSVPQNRQISKEPSDSSPQPIYRYHIKLPVGDYSYFSPTESVHGLICFQESATPIVWSPSKRQFLPLPNPGLTEDWDHINVFLGYDPVTSKHKVMCIPIWGSSNVCRVLTLGSAQESWRTVKINHKHCLYIQTYGRYIKGIIYYVASIPRKKVWVIMSFDVRSEKFNMIHLPSPWDIRNDMLITYMGKLACVYENNGRRLWILEDAEKHEWSSVTHAGEFIYAPSTFHKQYYILFFDPVRKSFRRFIFKGSRGMSNAHALPNHIDSL</sequence>
<dbReference type="OMA" id="IITIGRC"/>
<dbReference type="Gramene" id="ESQ44682">
    <property type="protein sequence ID" value="ESQ44682"/>
    <property type="gene ID" value="EUTSA_v10003356mg"/>
</dbReference>
<dbReference type="SUPFAM" id="SSF81383">
    <property type="entry name" value="F-box domain"/>
    <property type="match status" value="1"/>
</dbReference>
<reference evidence="3 4" key="1">
    <citation type="journal article" date="2013" name="Front. Plant Sci.">
        <title>The Reference Genome of the Halophytic Plant Eutrema salsugineum.</title>
        <authorList>
            <person name="Yang R."/>
            <person name="Jarvis D.E."/>
            <person name="Chen H."/>
            <person name="Beilstein M.A."/>
            <person name="Grimwood J."/>
            <person name="Jenkins J."/>
            <person name="Shu S."/>
            <person name="Prochnik S."/>
            <person name="Xin M."/>
            <person name="Ma C."/>
            <person name="Schmutz J."/>
            <person name="Wing R.A."/>
            <person name="Mitchell-Olds T."/>
            <person name="Schumaker K.S."/>
            <person name="Wang X."/>
        </authorList>
    </citation>
    <scope>NUCLEOTIDE SEQUENCE [LARGE SCALE GENOMIC DNA]</scope>
</reference>
<dbReference type="InterPro" id="IPR036047">
    <property type="entry name" value="F-box-like_dom_sf"/>
</dbReference>
<dbReference type="Pfam" id="PF00646">
    <property type="entry name" value="F-box"/>
    <property type="match status" value="1"/>
</dbReference>
<feature type="domain" description="F-box" evidence="2">
    <location>
        <begin position="42"/>
        <end position="81"/>
    </location>
</feature>
<evidence type="ECO:0000259" key="2">
    <source>
        <dbReference type="SMART" id="SM00256"/>
    </source>
</evidence>